<organism evidence="1 2">
    <name type="scientific">Phtheirospermum japonicum</name>
    <dbReference type="NCBI Taxonomy" id="374723"/>
    <lineage>
        <taxon>Eukaryota</taxon>
        <taxon>Viridiplantae</taxon>
        <taxon>Streptophyta</taxon>
        <taxon>Embryophyta</taxon>
        <taxon>Tracheophyta</taxon>
        <taxon>Spermatophyta</taxon>
        <taxon>Magnoliopsida</taxon>
        <taxon>eudicotyledons</taxon>
        <taxon>Gunneridae</taxon>
        <taxon>Pentapetalae</taxon>
        <taxon>asterids</taxon>
        <taxon>lamiids</taxon>
        <taxon>Lamiales</taxon>
        <taxon>Orobanchaceae</taxon>
        <taxon>Orobanchaceae incertae sedis</taxon>
        <taxon>Phtheirospermum</taxon>
    </lineage>
</organism>
<protein>
    <submittedName>
        <fullName evidence="1">Uncharacterized protein</fullName>
    </submittedName>
</protein>
<accession>A0A830BM11</accession>
<name>A0A830BM11_9LAMI</name>
<keyword evidence="2" id="KW-1185">Reference proteome</keyword>
<gene>
    <name evidence="1" type="ORF">PHJA_000864900</name>
</gene>
<dbReference type="AlphaFoldDB" id="A0A830BM11"/>
<comment type="caution">
    <text evidence="1">The sequence shown here is derived from an EMBL/GenBank/DDBJ whole genome shotgun (WGS) entry which is preliminary data.</text>
</comment>
<dbReference type="PANTHER" id="PTHR46250">
    <property type="entry name" value="MYB/SANT-LIKE DNA-BINDING DOMAIN PROTEIN-RELATED"/>
    <property type="match status" value="1"/>
</dbReference>
<evidence type="ECO:0000313" key="2">
    <source>
        <dbReference type="Proteomes" id="UP000653305"/>
    </source>
</evidence>
<dbReference type="OrthoDB" id="913683at2759"/>
<evidence type="ECO:0000313" key="1">
    <source>
        <dbReference type="EMBL" id="GFP87212.1"/>
    </source>
</evidence>
<dbReference type="PANTHER" id="PTHR46250:SF15">
    <property type="entry name" value="OS01G0523800 PROTEIN"/>
    <property type="match status" value="1"/>
</dbReference>
<proteinExistence type="predicted"/>
<sequence>MRFKSWPLYGDWCEIFGKDRATSENTQGFADVVNEVLHPQQPNMGNEGPPTPVSGSPTIECKTNIRKHLESSLTARKGKHKKIFANDPFEERVYQLIKGFCEKIDTHLGVLAQCIGYQQDAKKQQKYVFDALSTMSFLAVEKKLALAKNLCINGDDAILFFSPYEENKAIMVKMLLY</sequence>
<reference evidence="1" key="1">
    <citation type="submission" date="2020-07" db="EMBL/GenBank/DDBJ databases">
        <title>Ethylene signaling mediates host invasion by parasitic plants.</title>
        <authorList>
            <person name="Yoshida S."/>
        </authorList>
    </citation>
    <scope>NUCLEOTIDE SEQUENCE</scope>
    <source>
        <strain evidence="1">Okayama</strain>
    </source>
</reference>
<dbReference type="EMBL" id="BMAC01000139">
    <property type="protein sequence ID" value="GFP87212.1"/>
    <property type="molecule type" value="Genomic_DNA"/>
</dbReference>
<dbReference type="Proteomes" id="UP000653305">
    <property type="component" value="Unassembled WGS sequence"/>
</dbReference>